<dbReference type="SMART" id="SM00028">
    <property type="entry name" value="TPR"/>
    <property type="match status" value="1"/>
</dbReference>
<evidence type="ECO:0000313" key="2">
    <source>
        <dbReference type="EMBL" id="MCQ4167282.1"/>
    </source>
</evidence>
<dbReference type="NCBIfam" id="NF038027">
    <property type="entry name" value="TssQ_fam"/>
    <property type="match status" value="1"/>
</dbReference>
<dbReference type="InterPro" id="IPR019734">
    <property type="entry name" value="TPR_rpt"/>
</dbReference>
<accession>A0ABT1QYC5</accession>
<dbReference type="Gene3D" id="1.25.40.10">
    <property type="entry name" value="Tetratricopeptide repeat domain"/>
    <property type="match status" value="1"/>
</dbReference>
<dbReference type="EMBL" id="JANFQO010000027">
    <property type="protein sequence ID" value="MCQ4167282.1"/>
    <property type="molecule type" value="Genomic_DNA"/>
</dbReference>
<dbReference type="RefSeq" id="WP_255916470.1">
    <property type="nucleotide sequence ID" value="NZ_JANFQO010000027.1"/>
</dbReference>
<dbReference type="InterPro" id="IPR047780">
    <property type="entry name" value="TssQ-like"/>
</dbReference>
<keyword evidence="2" id="KW-0449">Lipoprotein</keyword>
<keyword evidence="1" id="KW-0732">Signal</keyword>
<reference evidence="2" key="1">
    <citation type="submission" date="2022-07" db="EMBL/GenBank/DDBJ databases">
        <title>Tahibacter sp., a new gammaproteobacterium isolated from the silt sample collected at pig farm.</title>
        <authorList>
            <person name="Chen H."/>
        </authorList>
    </citation>
    <scope>NUCLEOTIDE SEQUENCE</scope>
    <source>
        <strain evidence="2">P2K</strain>
    </source>
</reference>
<gene>
    <name evidence="2" type="ORF">NM961_21420</name>
</gene>
<evidence type="ECO:0000313" key="3">
    <source>
        <dbReference type="Proteomes" id="UP001165498"/>
    </source>
</evidence>
<feature type="signal peptide" evidence="1">
    <location>
        <begin position="1"/>
        <end position="30"/>
    </location>
</feature>
<comment type="caution">
    <text evidence="2">The sequence shown here is derived from an EMBL/GenBank/DDBJ whole genome shotgun (WGS) entry which is preliminary data.</text>
</comment>
<sequence>MTTTPSIHPLRSAVKPAFVLLLAAVLGACAPAKPKVEPPPQPSAEEVARQQAEARGKEVLAKGIAEYEAGSYAQAEATFLSQDIWAASDTIKIAALKNLAFTYCVSERPALCRQSFERALQLDPNFDLTPAEHNHPLWGPEFKNAKNAR</sequence>
<evidence type="ECO:0000256" key="1">
    <source>
        <dbReference type="SAM" id="SignalP"/>
    </source>
</evidence>
<organism evidence="2 3">
    <name type="scientific">Tahibacter harae</name>
    <dbReference type="NCBI Taxonomy" id="2963937"/>
    <lineage>
        <taxon>Bacteria</taxon>
        <taxon>Pseudomonadati</taxon>
        <taxon>Pseudomonadota</taxon>
        <taxon>Gammaproteobacteria</taxon>
        <taxon>Lysobacterales</taxon>
        <taxon>Rhodanobacteraceae</taxon>
        <taxon>Tahibacter</taxon>
    </lineage>
</organism>
<dbReference type="SUPFAM" id="SSF48452">
    <property type="entry name" value="TPR-like"/>
    <property type="match status" value="1"/>
</dbReference>
<feature type="chain" id="PRO_5047135969" evidence="1">
    <location>
        <begin position="31"/>
        <end position="149"/>
    </location>
</feature>
<keyword evidence="3" id="KW-1185">Reference proteome</keyword>
<protein>
    <submittedName>
        <fullName evidence="2">TssQ family T6SS-associated lipoprotein</fullName>
    </submittedName>
</protein>
<proteinExistence type="predicted"/>
<dbReference type="InterPro" id="IPR011990">
    <property type="entry name" value="TPR-like_helical_dom_sf"/>
</dbReference>
<name>A0ABT1QYC5_9GAMM</name>
<dbReference type="Proteomes" id="UP001165498">
    <property type="component" value="Unassembled WGS sequence"/>
</dbReference>